<protein>
    <submittedName>
        <fullName evidence="2">Uncharacterized protein DUF3606</fullName>
    </submittedName>
</protein>
<dbReference type="Pfam" id="PF12244">
    <property type="entry name" value="DUF3606"/>
    <property type="match status" value="1"/>
</dbReference>
<dbReference type="AlphaFoldDB" id="A0A370FDQ1"/>
<sequence>MTPSTEPSRGDGIERIDIDSAESLQRWERKLNVTAAQLKEAVSAVGDKAPDVEMHLKGTRASTNDDQIDKAGT</sequence>
<dbReference type="OrthoDB" id="8859054at2"/>
<proteinExistence type="predicted"/>
<feature type="region of interest" description="Disordered" evidence="1">
    <location>
        <begin position="49"/>
        <end position="73"/>
    </location>
</feature>
<gene>
    <name evidence="2" type="ORF">DFR41_10590</name>
</gene>
<organism evidence="2 3">
    <name type="scientific">Pseudacidovorax intermedius</name>
    <dbReference type="NCBI Taxonomy" id="433924"/>
    <lineage>
        <taxon>Bacteria</taxon>
        <taxon>Pseudomonadati</taxon>
        <taxon>Pseudomonadota</taxon>
        <taxon>Betaproteobacteria</taxon>
        <taxon>Burkholderiales</taxon>
        <taxon>Comamonadaceae</taxon>
        <taxon>Pseudacidovorax</taxon>
    </lineage>
</organism>
<dbReference type="RefSeq" id="WP_052383573.1">
    <property type="nucleotide sequence ID" value="NZ_QQAV01000005.1"/>
</dbReference>
<dbReference type="InterPro" id="IPR022037">
    <property type="entry name" value="DUF3606"/>
</dbReference>
<reference evidence="2 3" key="1">
    <citation type="submission" date="2018-07" db="EMBL/GenBank/DDBJ databases">
        <title>Genomic Encyclopedia of Type Strains, Phase IV (KMG-IV): sequencing the most valuable type-strain genomes for metagenomic binning, comparative biology and taxonomic classification.</title>
        <authorList>
            <person name="Goeker M."/>
        </authorList>
    </citation>
    <scope>NUCLEOTIDE SEQUENCE [LARGE SCALE GENOMIC DNA]</scope>
    <source>
        <strain evidence="2 3">DSM 21352</strain>
    </source>
</reference>
<name>A0A370FDQ1_9BURK</name>
<evidence type="ECO:0000313" key="3">
    <source>
        <dbReference type="Proteomes" id="UP000255265"/>
    </source>
</evidence>
<evidence type="ECO:0000256" key="1">
    <source>
        <dbReference type="SAM" id="MobiDB-lite"/>
    </source>
</evidence>
<comment type="caution">
    <text evidence="2">The sequence shown here is derived from an EMBL/GenBank/DDBJ whole genome shotgun (WGS) entry which is preliminary data.</text>
</comment>
<accession>A0A370FDQ1</accession>
<keyword evidence="3" id="KW-1185">Reference proteome</keyword>
<dbReference type="EMBL" id="QQAV01000005">
    <property type="protein sequence ID" value="RDI24175.1"/>
    <property type="molecule type" value="Genomic_DNA"/>
</dbReference>
<evidence type="ECO:0000313" key="2">
    <source>
        <dbReference type="EMBL" id="RDI24175.1"/>
    </source>
</evidence>
<dbReference type="Proteomes" id="UP000255265">
    <property type="component" value="Unassembled WGS sequence"/>
</dbReference>